<dbReference type="Gene3D" id="1.10.630.10">
    <property type="entry name" value="Cytochrome P450"/>
    <property type="match status" value="1"/>
</dbReference>
<evidence type="ECO:0000256" key="1">
    <source>
        <dbReference type="ARBA" id="ARBA00001971"/>
    </source>
</evidence>
<organism evidence="8 9">
    <name type="scientific">Helicocarpus griseus UAMH5409</name>
    <dbReference type="NCBI Taxonomy" id="1447875"/>
    <lineage>
        <taxon>Eukaryota</taxon>
        <taxon>Fungi</taxon>
        <taxon>Dikarya</taxon>
        <taxon>Ascomycota</taxon>
        <taxon>Pezizomycotina</taxon>
        <taxon>Eurotiomycetes</taxon>
        <taxon>Eurotiomycetidae</taxon>
        <taxon>Onygenales</taxon>
        <taxon>Ajellomycetaceae</taxon>
        <taxon>Helicocarpus</taxon>
    </lineage>
</organism>
<dbReference type="Pfam" id="PF00067">
    <property type="entry name" value="p450"/>
    <property type="match status" value="1"/>
</dbReference>
<dbReference type="OrthoDB" id="3934656at2759"/>
<dbReference type="PANTHER" id="PTHR24305">
    <property type="entry name" value="CYTOCHROME P450"/>
    <property type="match status" value="1"/>
</dbReference>
<reference evidence="8 9" key="1">
    <citation type="submission" date="2017-10" db="EMBL/GenBank/DDBJ databases">
        <title>Comparative genomics in systemic dimorphic fungi from Ajellomycetaceae.</title>
        <authorList>
            <person name="Munoz J.F."/>
            <person name="Mcewen J.G."/>
            <person name="Clay O.K."/>
            <person name="Cuomo C.A."/>
        </authorList>
    </citation>
    <scope>NUCLEOTIDE SEQUENCE [LARGE SCALE GENOMIC DNA]</scope>
    <source>
        <strain evidence="8 9">UAMH5409</strain>
    </source>
</reference>
<dbReference type="InterPro" id="IPR017972">
    <property type="entry name" value="Cyt_P450_CS"/>
</dbReference>
<dbReference type="InterPro" id="IPR002401">
    <property type="entry name" value="Cyt_P450_E_grp-I"/>
</dbReference>
<evidence type="ECO:0000256" key="3">
    <source>
        <dbReference type="ARBA" id="ARBA00022723"/>
    </source>
</evidence>
<dbReference type="PRINTS" id="PR00463">
    <property type="entry name" value="EP450I"/>
</dbReference>
<dbReference type="GO" id="GO:0005506">
    <property type="term" value="F:iron ion binding"/>
    <property type="evidence" value="ECO:0007669"/>
    <property type="project" value="InterPro"/>
</dbReference>
<evidence type="ECO:0000256" key="5">
    <source>
        <dbReference type="ARBA" id="ARBA00023004"/>
    </source>
</evidence>
<sequence length="443" mass="50432">MEYLLKKYGRKNPIRIQPNLLLFAHPSALKEIYWDPKCNTKSSIYGSGVFVPPHIFSTKDGEKHRELRKALGGAPWTIGSLKNNWEARFDDHILLLCNKLTENAKAGELILLGERVAQFATDVLTMLAFTEPFGFVKNARDEHRILETWRQSLGAFSFFSRLTLFHRYIGGMPGMGKLLFPPKTDIDGAGWVLGEAERQVNNGLRLMEKHQQPEKPDFLQHCLDARFDDKTPLSQAQREAQMVLLMQAGTDTTGTALGSTMRFLLTHPEKLERARREIESAEQAGLLSDVIKYEETRQHLPYIVASIKETLRLEPPATNLFGRVAPKEGKTIGEHYIPPGAEITTLAWIVQRDPETFGPDRLLFRPERWLDKTKAAEFESAIFNFGIGPRTCLGREVAYMELYKLVPELIRRFDYDLQDAGEFVIRGGISYNKDLTARLTPRT</sequence>
<dbReference type="InterPro" id="IPR001128">
    <property type="entry name" value="Cyt_P450"/>
</dbReference>
<evidence type="ECO:0000313" key="8">
    <source>
        <dbReference type="EMBL" id="PGH15213.1"/>
    </source>
</evidence>
<feature type="binding site" description="axial binding residue" evidence="6">
    <location>
        <position position="392"/>
    </location>
    <ligand>
        <name>heme</name>
        <dbReference type="ChEBI" id="CHEBI:30413"/>
    </ligand>
    <ligandPart>
        <name>Fe</name>
        <dbReference type="ChEBI" id="CHEBI:18248"/>
    </ligandPart>
</feature>
<protein>
    <submittedName>
        <fullName evidence="8">Uncharacterized protein</fullName>
    </submittedName>
</protein>
<dbReference type="SUPFAM" id="SSF48264">
    <property type="entry name" value="Cytochrome P450"/>
    <property type="match status" value="1"/>
</dbReference>
<evidence type="ECO:0000313" key="9">
    <source>
        <dbReference type="Proteomes" id="UP000223968"/>
    </source>
</evidence>
<dbReference type="GO" id="GO:0016705">
    <property type="term" value="F:oxidoreductase activity, acting on paired donors, with incorporation or reduction of molecular oxygen"/>
    <property type="evidence" value="ECO:0007669"/>
    <property type="project" value="InterPro"/>
</dbReference>
<evidence type="ECO:0000256" key="7">
    <source>
        <dbReference type="RuleBase" id="RU000461"/>
    </source>
</evidence>
<keyword evidence="5 6" id="KW-0408">Iron</keyword>
<accession>A0A2B7Y2E3</accession>
<gene>
    <name evidence="8" type="ORF">AJ79_02578</name>
</gene>
<dbReference type="GO" id="GO:0020037">
    <property type="term" value="F:heme binding"/>
    <property type="evidence" value="ECO:0007669"/>
    <property type="project" value="InterPro"/>
</dbReference>
<comment type="caution">
    <text evidence="8">The sequence shown here is derived from an EMBL/GenBank/DDBJ whole genome shotgun (WGS) entry which is preliminary data.</text>
</comment>
<evidence type="ECO:0000256" key="6">
    <source>
        <dbReference type="PIRSR" id="PIRSR602401-1"/>
    </source>
</evidence>
<dbReference type="EMBL" id="PDNB01000027">
    <property type="protein sequence ID" value="PGH15213.1"/>
    <property type="molecule type" value="Genomic_DNA"/>
</dbReference>
<dbReference type="InterPro" id="IPR036396">
    <property type="entry name" value="Cyt_P450_sf"/>
</dbReference>
<keyword evidence="3 6" id="KW-0479">Metal-binding</keyword>
<dbReference type="GO" id="GO:0004497">
    <property type="term" value="F:monooxygenase activity"/>
    <property type="evidence" value="ECO:0007669"/>
    <property type="project" value="UniProtKB-KW"/>
</dbReference>
<keyword evidence="4 7" id="KW-0560">Oxidoreductase</keyword>
<dbReference type="STRING" id="1447875.A0A2B7Y2E3"/>
<comment type="cofactor">
    <cofactor evidence="1 6">
        <name>heme</name>
        <dbReference type="ChEBI" id="CHEBI:30413"/>
    </cofactor>
</comment>
<comment type="similarity">
    <text evidence="2 7">Belongs to the cytochrome P450 family.</text>
</comment>
<dbReference type="InterPro" id="IPR050121">
    <property type="entry name" value="Cytochrome_P450_monoxygenase"/>
</dbReference>
<dbReference type="PANTHER" id="PTHR24305:SF232">
    <property type="entry name" value="P450, PUTATIVE (EUROFUNG)-RELATED"/>
    <property type="match status" value="1"/>
</dbReference>
<name>A0A2B7Y2E3_9EURO</name>
<dbReference type="AlphaFoldDB" id="A0A2B7Y2E3"/>
<evidence type="ECO:0000256" key="2">
    <source>
        <dbReference type="ARBA" id="ARBA00010617"/>
    </source>
</evidence>
<keyword evidence="7" id="KW-0503">Monooxygenase</keyword>
<dbReference type="Proteomes" id="UP000223968">
    <property type="component" value="Unassembled WGS sequence"/>
</dbReference>
<keyword evidence="9" id="KW-1185">Reference proteome</keyword>
<evidence type="ECO:0000256" key="4">
    <source>
        <dbReference type="ARBA" id="ARBA00023002"/>
    </source>
</evidence>
<dbReference type="PRINTS" id="PR00385">
    <property type="entry name" value="P450"/>
</dbReference>
<proteinExistence type="inferred from homology"/>
<keyword evidence="6 7" id="KW-0349">Heme</keyword>
<dbReference type="PROSITE" id="PS00086">
    <property type="entry name" value="CYTOCHROME_P450"/>
    <property type="match status" value="1"/>
</dbReference>